<name>A0A0D0KU22_AGRTU</name>
<evidence type="ECO:0000313" key="3">
    <source>
        <dbReference type="EMBL" id="KIQ01802.1"/>
    </source>
</evidence>
<keyword evidence="1" id="KW-0732">Signal</keyword>
<organism evidence="3 4">
    <name type="scientific">Agrobacterium tumefaciens</name>
    <dbReference type="NCBI Taxonomy" id="358"/>
    <lineage>
        <taxon>Bacteria</taxon>
        <taxon>Pseudomonadati</taxon>
        <taxon>Pseudomonadota</taxon>
        <taxon>Alphaproteobacteria</taxon>
        <taxon>Hyphomicrobiales</taxon>
        <taxon>Rhizobiaceae</taxon>
        <taxon>Rhizobium/Agrobacterium group</taxon>
        <taxon>Agrobacterium</taxon>
        <taxon>Agrobacterium tumefaciens complex</taxon>
    </lineage>
</organism>
<evidence type="ECO:0000256" key="1">
    <source>
        <dbReference type="SAM" id="SignalP"/>
    </source>
</evidence>
<sequence>MNAKLSLFARASLPLFALTLALASQPATAKADMTEWQQSEGGRMRVVSLPADADGRIQAALQIELKPGWITYWREPGESGIPPKITLDDTSKARLTSLSFPVPKLIKNEEIEDIGYDAPVSLPFELQSQPGIDSGNVRLTAFIGVCLNICIPFEASFDIDMGKGETATEEETEAVAQAKTSLPMPATDDFKVQSFHITPDKTLLGVELRLPEGAPKETEIFVAGPSGYAYFEPQNMVRDKRKLAFYMNIKGLPKSYNPKGQQWTILVKSGDQVMEAPLDFPP</sequence>
<dbReference type="Pfam" id="PF11412">
    <property type="entry name" value="DsbD_N"/>
    <property type="match status" value="1"/>
</dbReference>
<dbReference type="Proteomes" id="UP000035017">
    <property type="component" value="Unassembled WGS sequence"/>
</dbReference>
<proteinExistence type="predicted"/>
<dbReference type="EMBL" id="JXQV01000012">
    <property type="protein sequence ID" value="KIQ01802.1"/>
    <property type="molecule type" value="Genomic_DNA"/>
</dbReference>
<accession>A0A0D0KU22</accession>
<dbReference type="InterPro" id="IPR028250">
    <property type="entry name" value="DsbDN"/>
</dbReference>
<gene>
    <name evidence="3" type="ORF">RU07_13635</name>
</gene>
<dbReference type="OrthoDB" id="9811036at2"/>
<evidence type="ECO:0000259" key="2">
    <source>
        <dbReference type="Pfam" id="PF11412"/>
    </source>
</evidence>
<reference evidence="3 4" key="1">
    <citation type="submission" date="2014-12" db="EMBL/GenBank/DDBJ databases">
        <title>16Stimator: statistical estimation of ribosomal gene copy numbers from draft genome assemblies.</title>
        <authorList>
            <person name="Perisin M.A."/>
            <person name="Vetter M."/>
            <person name="Gilbert J.A."/>
            <person name="Bergelson J."/>
        </authorList>
    </citation>
    <scope>NUCLEOTIDE SEQUENCE [LARGE SCALE GENOMIC DNA]</scope>
    <source>
        <strain evidence="3 4">MEJ076</strain>
    </source>
</reference>
<feature type="chain" id="PRO_5002214860" evidence="1">
    <location>
        <begin position="30"/>
        <end position="282"/>
    </location>
</feature>
<dbReference type="AlphaFoldDB" id="A0A0D0KU22"/>
<protein>
    <submittedName>
        <fullName evidence="3">Cytochrome C biogenesis protein</fullName>
    </submittedName>
</protein>
<feature type="signal peptide" evidence="1">
    <location>
        <begin position="1"/>
        <end position="29"/>
    </location>
</feature>
<feature type="domain" description="Thiol:disulfide interchange protein DsbD N-terminal" evidence="2">
    <location>
        <begin position="53"/>
        <end position="157"/>
    </location>
</feature>
<comment type="caution">
    <text evidence="3">The sequence shown here is derived from an EMBL/GenBank/DDBJ whole genome shotgun (WGS) entry which is preliminary data.</text>
</comment>
<evidence type="ECO:0000313" key="4">
    <source>
        <dbReference type="Proteomes" id="UP000035017"/>
    </source>
</evidence>